<evidence type="ECO:0000256" key="4">
    <source>
        <dbReference type="ARBA" id="ARBA00022536"/>
    </source>
</evidence>
<sequence length="405" mass="45740">MQFLKFKTDFTASKQNELLDVSVFLSAQEANNIIARSKRASFMLLEEILKGNLERECLEEICSYEEAREVFEDTEKTVKFWNDYFGGQQCSSNPCLHNGVCKDNIRSYSCACGDGYEGSNCAFAKNECRHEMNEGCRHFCYPEVKSYRCSCAQGYRLVEGKYCVPLDKCACGRFKENVQVKLTAAENISRGFPWQVLFLSSEGEGLCGGVLLKTNFVLTTADCAVLSPISAVIGNDRRQEARQLTYVKQVNIHPRYENNTGKNNLALLQLETHSTCNSSQLPICLPEKDFAEHVLISEQVATLSGWKMEGDYVTDSLAELPVLFLHENECTGTHNRSLITREFCGYSPVTTRGQLAGGSFSAVNYKGTWFLTGILESQATEASKWETFVFTKISRYMMWFKQIME</sequence>
<dbReference type="SUPFAM" id="SSF57196">
    <property type="entry name" value="EGF/Laminin"/>
    <property type="match status" value="1"/>
</dbReference>
<dbReference type="InterPro" id="IPR017857">
    <property type="entry name" value="Coagulation_fac-like_Gla_dom"/>
</dbReference>
<dbReference type="CDD" id="cd00054">
    <property type="entry name" value="EGF_CA"/>
    <property type="match status" value="1"/>
</dbReference>
<feature type="disulfide bond" evidence="8">
    <location>
        <begin position="112"/>
        <end position="121"/>
    </location>
</feature>
<dbReference type="InterPro" id="IPR001881">
    <property type="entry name" value="EGF-like_Ca-bd_dom"/>
</dbReference>
<evidence type="ECO:0000259" key="9">
    <source>
        <dbReference type="PROSITE" id="PS50026"/>
    </source>
</evidence>
<dbReference type="GeneID" id="107110912"/>
<dbReference type="PROSITE" id="PS50998">
    <property type="entry name" value="GLA_2"/>
    <property type="match status" value="1"/>
</dbReference>
<organism evidence="12 13">
    <name type="scientific">Gekko japonicus</name>
    <name type="common">Schlegel's Japanese gecko</name>
    <dbReference type="NCBI Taxonomy" id="146911"/>
    <lineage>
        <taxon>Eukaryota</taxon>
        <taxon>Metazoa</taxon>
        <taxon>Chordata</taxon>
        <taxon>Craniata</taxon>
        <taxon>Vertebrata</taxon>
        <taxon>Euteleostomi</taxon>
        <taxon>Lepidosauria</taxon>
        <taxon>Squamata</taxon>
        <taxon>Bifurcata</taxon>
        <taxon>Gekkota</taxon>
        <taxon>Gekkonidae</taxon>
        <taxon>Gekkoninae</taxon>
        <taxon>Gekko</taxon>
    </lineage>
</organism>
<keyword evidence="3" id="KW-0964">Secreted</keyword>
<dbReference type="SUPFAM" id="SSF57630">
    <property type="entry name" value="GLA-domain"/>
    <property type="match status" value="1"/>
</dbReference>
<gene>
    <name evidence="13" type="primary">PROZ</name>
</gene>
<dbReference type="SMART" id="SM00069">
    <property type="entry name" value="GLA"/>
    <property type="match status" value="1"/>
</dbReference>
<dbReference type="InterPro" id="IPR012224">
    <property type="entry name" value="Pept_S1A_FX"/>
</dbReference>
<dbReference type="PANTHER" id="PTHR24278:SF20">
    <property type="entry name" value="VITAMIN K-DEPENDENT PROTEIN Z"/>
    <property type="match status" value="1"/>
</dbReference>
<dbReference type="Proteomes" id="UP000694871">
    <property type="component" value="Unplaced"/>
</dbReference>
<dbReference type="PROSITE" id="PS00010">
    <property type="entry name" value="ASX_HYDROXYL"/>
    <property type="match status" value="1"/>
</dbReference>
<dbReference type="InterPro" id="IPR000742">
    <property type="entry name" value="EGF"/>
</dbReference>
<dbReference type="PROSITE" id="PS50240">
    <property type="entry name" value="TRYPSIN_DOM"/>
    <property type="match status" value="1"/>
</dbReference>
<dbReference type="InterPro" id="IPR000152">
    <property type="entry name" value="EGF-type_Asp/Asn_hydroxyl_site"/>
</dbReference>
<evidence type="ECO:0000256" key="3">
    <source>
        <dbReference type="ARBA" id="ARBA00022525"/>
    </source>
</evidence>
<dbReference type="PROSITE" id="PS50026">
    <property type="entry name" value="EGF_3"/>
    <property type="match status" value="1"/>
</dbReference>
<dbReference type="InterPro" id="IPR043504">
    <property type="entry name" value="Peptidase_S1_PA_chymotrypsin"/>
</dbReference>
<evidence type="ECO:0000313" key="12">
    <source>
        <dbReference type="Proteomes" id="UP000694871"/>
    </source>
</evidence>
<dbReference type="InterPro" id="IPR035972">
    <property type="entry name" value="GLA-like_dom_SF"/>
</dbReference>
<dbReference type="Pfam" id="PF00089">
    <property type="entry name" value="Trypsin"/>
    <property type="match status" value="1"/>
</dbReference>
<dbReference type="SMART" id="SM00181">
    <property type="entry name" value="EGF"/>
    <property type="match status" value="2"/>
</dbReference>
<comment type="subcellular location">
    <subcellularLocation>
        <location evidence="1">Secreted</location>
    </subcellularLocation>
</comment>
<accession>A0ABM1K0K5</accession>
<dbReference type="Gene3D" id="2.40.10.10">
    <property type="entry name" value="Trypsin-like serine proteases"/>
    <property type="match status" value="2"/>
</dbReference>
<reference evidence="13" key="1">
    <citation type="submission" date="2025-08" db="UniProtKB">
        <authorList>
            <consortium name="RefSeq"/>
        </authorList>
    </citation>
    <scope>IDENTIFICATION</scope>
</reference>
<feature type="domain" description="Gla" evidence="11">
    <location>
        <begin position="40"/>
        <end position="86"/>
    </location>
</feature>
<evidence type="ECO:0000256" key="7">
    <source>
        <dbReference type="ARBA" id="ARBA00023180"/>
    </source>
</evidence>
<dbReference type="SMART" id="SM00179">
    <property type="entry name" value="EGF_CA"/>
    <property type="match status" value="2"/>
</dbReference>
<dbReference type="PROSITE" id="PS00011">
    <property type="entry name" value="GLA_1"/>
    <property type="match status" value="1"/>
</dbReference>
<dbReference type="PRINTS" id="PR00001">
    <property type="entry name" value="GLABLOOD"/>
</dbReference>
<evidence type="ECO:0000256" key="1">
    <source>
        <dbReference type="ARBA" id="ARBA00004613"/>
    </source>
</evidence>
<keyword evidence="12" id="KW-1185">Reference proteome</keyword>
<proteinExistence type="predicted"/>
<dbReference type="Pfam" id="PF00008">
    <property type="entry name" value="EGF"/>
    <property type="match status" value="1"/>
</dbReference>
<dbReference type="InterPro" id="IPR009003">
    <property type="entry name" value="Peptidase_S1_PA"/>
</dbReference>
<keyword evidence="5" id="KW-0106">Calcium</keyword>
<evidence type="ECO:0000256" key="5">
    <source>
        <dbReference type="ARBA" id="ARBA00022837"/>
    </source>
</evidence>
<evidence type="ECO:0000256" key="2">
    <source>
        <dbReference type="ARBA" id="ARBA00022479"/>
    </source>
</evidence>
<evidence type="ECO:0000313" key="13">
    <source>
        <dbReference type="RefSeq" id="XP_015267242.1"/>
    </source>
</evidence>
<dbReference type="Gene3D" id="4.10.740.10">
    <property type="entry name" value="Coagulation Factor IX"/>
    <property type="match status" value="1"/>
</dbReference>
<feature type="domain" description="Peptidase S1" evidence="10">
    <location>
        <begin position="157"/>
        <end position="405"/>
    </location>
</feature>
<dbReference type="InterPro" id="IPR050442">
    <property type="entry name" value="Peptidase_S1_coag_factors"/>
</dbReference>
<dbReference type="SUPFAM" id="SSF50494">
    <property type="entry name" value="Trypsin-like serine proteases"/>
    <property type="match status" value="1"/>
</dbReference>
<keyword evidence="6 8" id="KW-1015">Disulfide bond</keyword>
<keyword evidence="2" id="KW-0301">Gamma-carboxyglutamic acid</keyword>
<dbReference type="PROSITE" id="PS00022">
    <property type="entry name" value="EGF_1"/>
    <property type="match status" value="1"/>
</dbReference>
<keyword evidence="7" id="KW-0325">Glycoprotein</keyword>
<dbReference type="RefSeq" id="XP_015267242.1">
    <property type="nucleotide sequence ID" value="XM_015411756.1"/>
</dbReference>
<comment type="caution">
    <text evidence="8">Lacks conserved residue(s) required for the propagation of feature annotation.</text>
</comment>
<dbReference type="Gene3D" id="2.10.25.10">
    <property type="entry name" value="Laminin"/>
    <property type="match status" value="2"/>
</dbReference>
<dbReference type="PANTHER" id="PTHR24278">
    <property type="entry name" value="COAGULATION FACTOR"/>
    <property type="match status" value="1"/>
</dbReference>
<dbReference type="SMART" id="SM00020">
    <property type="entry name" value="Tryp_SPc"/>
    <property type="match status" value="1"/>
</dbReference>
<dbReference type="InterPro" id="IPR001254">
    <property type="entry name" value="Trypsin_dom"/>
</dbReference>
<protein>
    <submittedName>
        <fullName evidence="13">Vitamin K-dependent protein Z</fullName>
    </submittedName>
</protein>
<dbReference type="InterPro" id="IPR000294">
    <property type="entry name" value="GLA_domain"/>
</dbReference>
<keyword evidence="4 8" id="KW-0245">EGF-like domain</keyword>
<dbReference type="PIRSF" id="PIRSF001143">
    <property type="entry name" value="Factor_X"/>
    <property type="match status" value="1"/>
</dbReference>
<evidence type="ECO:0000259" key="10">
    <source>
        <dbReference type="PROSITE" id="PS50240"/>
    </source>
</evidence>
<evidence type="ECO:0000256" key="6">
    <source>
        <dbReference type="ARBA" id="ARBA00023157"/>
    </source>
</evidence>
<dbReference type="Pfam" id="PF00594">
    <property type="entry name" value="Gla"/>
    <property type="match status" value="1"/>
</dbReference>
<evidence type="ECO:0000256" key="8">
    <source>
        <dbReference type="PROSITE-ProRule" id="PRU00076"/>
    </source>
</evidence>
<dbReference type="PROSITE" id="PS01186">
    <property type="entry name" value="EGF_2"/>
    <property type="match status" value="1"/>
</dbReference>
<feature type="domain" description="EGF-like" evidence="9">
    <location>
        <begin position="86"/>
        <end position="122"/>
    </location>
</feature>
<evidence type="ECO:0000259" key="11">
    <source>
        <dbReference type="PROSITE" id="PS50998"/>
    </source>
</evidence>
<name>A0ABM1K0K5_GEKJA</name>